<feature type="non-terminal residue" evidence="1">
    <location>
        <position position="109"/>
    </location>
</feature>
<proteinExistence type="predicted"/>
<dbReference type="OrthoDB" id="204784at2759"/>
<organism>
    <name type="scientific">Serpula lacrymans var. lacrymans (strain S7.9)</name>
    <name type="common">Dry rot fungus</name>
    <dbReference type="NCBI Taxonomy" id="578457"/>
    <lineage>
        <taxon>Eukaryota</taxon>
        <taxon>Fungi</taxon>
        <taxon>Dikarya</taxon>
        <taxon>Basidiomycota</taxon>
        <taxon>Agaricomycotina</taxon>
        <taxon>Agaricomycetes</taxon>
        <taxon>Agaricomycetidae</taxon>
        <taxon>Boletales</taxon>
        <taxon>Coniophorineae</taxon>
        <taxon>Serpulaceae</taxon>
        <taxon>Serpula</taxon>
    </lineage>
</organism>
<dbReference type="GeneID" id="18811284"/>
<protein>
    <submittedName>
        <fullName evidence="1">Uncharacterized protein</fullName>
    </submittedName>
</protein>
<dbReference type="Proteomes" id="UP000008064">
    <property type="component" value="Unassembled WGS sequence"/>
</dbReference>
<evidence type="ECO:0000313" key="1">
    <source>
        <dbReference type="EMBL" id="EGO25561.1"/>
    </source>
</evidence>
<gene>
    <name evidence="1" type="ORF">SERLADRAFT_387694</name>
</gene>
<dbReference type="AlphaFoldDB" id="F8NT88"/>
<dbReference type="EMBL" id="GL945433">
    <property type="protein sequence ID" value="EGO25561.1"/>
    <property type="molecule type" value="Genomic_DNA"/>
</dbReference>
<dbReference type="HOGENOM" id="CLU_2190341_0_0_1"/>
<dbReference type="KEGG" id="sla:SERLADRAFT_387694"/>
<sequence>MSASPLRLYSIDRYPVVKAQHPSQGRRWLNLKIAEEFWSLSAEAKLALSKNEAVASAKVDLPIDDDPLDEITTQRPEIGIVLRTDFSDEDAWTSFYNRLQDGEKEFAEV</sequence>
<accession>F8NT88</accession>
<dbReference type="RefSeq" id="XP_007317683.1">
    <property type="nucleotide sequence ID" value="XM_007317621.1"/>
</dbReference>
<name>F8NT88_SERL9</name>
<reference evidence="1" key="1">
    <citation type="submission" date="2011-04" db="EMBL/GenBank/DDBJ databases">
        <title>Evolution of plant cell wall degrading machinery underlies the functional diversity of forest fungi.</title>
        <authorList>
            <consortium name="US DOE Joint Genome Institute (JGI-PGF)"/>
            <person name="Eastwood D.C."/>
            <person name="Floudas D."/>
            <person name="Binder M."/>
            <person name="Majcherczyk A."/>
            <person name="Schneider P."/>
            <person name="Aerts A."/>
            <person name="Asiegbu F.O."/>
            <person name="Baker S.E."/>
            <person name="Barry K."/>
            <person name="Bendiksby M."/>
            <person name="Blumentritt M."/>
            <person name="Coutinho P.M."/>
            <person name="Cullen D."/>
            <person name="Cullen D."/>
            <person name="Gathman A."/>
            <person name="Goodell B."/>
            <person name="Henrissat B."/>
            <person name="Ihrmark K."/>
            <person name="Kauserud H."/>
            <person name="Kohler A."/>
            <person name="LaButti K."/>
            <person name="Lapidus A."/>
            <person name="Lavin J.L."/>
            <person name="Lee Y.-H."/>
            <person name="Lindquist E."/>
            <person name="Lilly W."/>
            <person name="Lucas S."/>
            <person name="Morin E."/>
            <person name="Murat C."/>
            <person name="Oguiza J.A."/>
            <person name="Park J."/>
            <person name="Pisabarro A.G."/>
            <person name="Riley R."/>
            <person name="Rosling A."/>
            <person name="Salamov A."/>
            <person name="Schmidt O."/>
            <person name="Schmutz J."/>
            <person name="Skrede I."/>
            <person name="Stenlid J."/>
            <person name="Wiebenga A."/>
            <person name="Xie X."/>
            <person name="Kues U."/>
            <person name="Hibbett D.S."/>
            <person name="Hoffmeister D."/>
            <person name="Hogberg N."/>
            <person name="Martin F."/>
            <person name="Grigoriev I.V."/>
            <person name="Watkinson S.C."/>
        </authorList>
    </citation>
    <scope>NUCLEOTIDE SEQUENCE</scope>
    <source>
        <strain evidence="1">S7.9</strain>
    </source>
</reference>